<dbReference type="InterPro" id="IPR057326">
    <property type="entry name" value="KR_dom"/>
</dbReference>
<dbReference type="InterPro" id="IPR036291">
    <property type="entry name" value="NAD(P)-bd_dom_sf"/>
</dbReference>
<name>A0A1Z4EV59_9MYCO</name>
<dbReference type="OrthoDB" id="4690547at2"/>
<dbReference type="PRINTS" id="PR00080">
    <property type="entry name" value="SDRFAMILY"/>
</dbReference>
<evidence type="ECO:0000313" key="6">
    <source>
        <dbReference type="Proteomes" id="UP000217954"/>
    </source>
</evidence>
<sequence length="277" mass="29588">MNSFANKIVVITGAGAGMGRSLAFQLASLGAKLAICDVNAEGLAETARLCQARGVEIEARVVNVAEWEEVLQFANQLRERFGLVHYVFNNAGIGYFNTVEKSELKDFERIMDVDFWGVVHGTKAFLALLEASGDGHLVNTSSIFGLFAVPSHSAYNAAKFAVRGFTEALRQELLIANKPITVTCVHPGFIRTDIGKNSTGVDGALPGDLIALFDRIAITSADSAARKILKAARSGSAKALIGPDAIVLDALVRLLGHRYQRPLAKLVAKFAPAGSFT</sequence>
<dbReference type="PRINTS" id="PR00081">
    <property type="entry name" value="GDHRDH"/>
</dbReference>
<dbReference type="RefSeq" id="WP_096500151.1">
    <property type="nucleotide sequence ID" value="NZ_AP018165.1"/>
</dbReference>
<dbReference type="PANTHER" id="PTHR44196">
    <property type="entry name" value="DEHYDROGENASE/REDUCTASE SDR FAMILY MEMBER 7B"/>
    <property type="match status" value="1"/>
</dbReference>
<dbReference type="SMART" id="SM00822">
    <property type="entry name" value="PKS_KR"/>
    <property type="match status" value="1"/>
</dbReference>
<dbReference type="Pfam" id="PF00106">
    <property type="entry name" value="adh_short"/>
    <property type="match status" value="1"/>
</dbReference>
<gene>
    <name evidence="5" type="ORF">MSTE_01520</name>
</gene>
<dbReference type="Proteomes" id="UP000217954">
    <property type="component" value="Chromosome"/>
</dbReference>
<feature type="domain" description="Ketoreductase" evidence="4">
    <location>
        <begin position="7"/>
        <end position="193"/>
    </location>
</feature>
<protein>
    <submittedName>
        <fullName evidence="5">Putative short-chain dehydrogenase/reductase</fullName>
    </submittedName>
</protein>
<dbReference type="EMBL" id="AP018165">
    <property type="protein sequence ID" value="BAX96844.1"/>
    <property type="molecule type" value="Genomic_DNA"/>
</dbReference>
<evidence type="ECO:0000256" key="1">
    <source>
        <dbReference type="ARBA" id="ARBA00006484"/>
    </source>
</evidence>
<dbReference type="AlphaFoldDB" id="A0A1Z4EV59"/>
<evidence type="ECO:0000256" key="3">
    <source>
        <dbReference type="RuleBase" id="RU000363"/>
    </source>
</evidence>
<reference evidence="5 6" key="2">
    <citation type="journal article" date="2017" name="Int. J. Syst. Evol. Microbiol.">
        <title>Mycobacterium stephanolepidis sp. nov., a rapidly growing species related to Mycobacterium chelonae, isolated from marine teleost fish, Stephanolepis cirrhifer.</title>
        <authorList>
            <person name="Fukano H."/>
            <person name="Wada S."/>
            <person name="Kurata O."/>
            <person name="Katayama K."/>
            <person name="Fujiwara N."/>
            <person name="Hoshino Y."/>
        </authorList>
    </citation>
    <scope>NUCLEOTIDE SEQUENCE [LARGE SCALE GENOMIC DNA]</scope>
    <source>
        <strain evidence="5 6">NJB0901</strain>
    </source>
</reference>
<dbReference type="GO" id="GO:0016491">
    <property type="term" value="F:oxidoreductase activity"/>
    <property type="evidence" value="ECO:0007669"/>
    <property type="project" value="UniProtKB-KW"/>
</dbReference>
<dbReference type="InterPro" id="IPR020904">
    <property type="entry name" value="Sc_DH/Rdtase_CS"/>
</dbReference>
<dbReference type="PANTHER" id="PTHR44196:SF1">
    <property type="entry name" value="DEHYDROGENASE_REDUCTASE SDR FAMILY MEMBER 7B"/>
    <property type="match status" value="1"/>
</dbReference>
<keyword evidence="6" id="KW-1185">Reference proteome</keyword>
<dbReference type="GO" id="GO:0016020">
    <property type="term" value="C:membrane"/>
    <property type="evidence" value="ECO:0007669"/>
    <property type="project" value="TreeGrafter"/>
</dbReference>
<proteinExistence type="inferred from homology"/>
<reference evidence="6" key="1">
    <citation type="journal article" date="2017" name="Genome Announc.">
        <title>Complete Genome Sequence of Mycobacterium stephanolepidis.</title>
        <authorList>
            <person name="Fukano H."/>
            <person name="Yoshida M."/>
            <person name="Katayama Y."/>
            <person name="Omatsu T."/>
            <person name="Mizutani T."/>
            <person name="Kurata O."/>
            <person name="Wada S."/>
            <person name="Hoshino Y."/>
        </authorList>
    </citation>
    <scope>NUCLEOTIDE SEQUENCE [LARGE SCALE GENOMIC DNA]</scope>
    <source>
        <strain evidence="6">NJB0901</strain>
    </source>
</reference>
<organism evidence="5 6">
    <name type="scientific">[Mycobacterium] stephanolepidis</name>
    <dbReference type="NCBI Taxonomy" id="1520670"/>
    <lineage>
        <taxon>Bacteria</taxon>
        <taxon>Bacillati</taxon>
        <taxon>Actinomycetota</taxon>
        <taxon>Actinomycetes</taxon>
        <taxon>Mycobacteriales</taxon>
        <taxon>Mycobacteriaceae</taxon>
        <taxon>Mycobacteroides</taxon>
    </lineage>
</organism>
<dbReference type="SUPFAM" id="SSF51735">
    <property type="entry name" value="NAD(P)-binding Rossmann-fold domains"/>
    <property type="match status" value="1"/>
</dbReference>
<evidence type="ECO:0000313" key="5">
    <source>
        <dbReference type="EMBL" id="BAX96844.1"/>
    </source>
</evidence>
<comment type="similarity">
    <text evidence="1 3">Belongs to the short-chain dehydrogenases/reductases (SDR) family.</text>
</comment>
<dbReference type="KEGG" id="mste:MSTE_01520"/>
<dbReference type="Gene3D" id="3.40.50.720">
    <property type="entry name" value="NAD(P)-binding Rossmann-like Domain"/>
    <property type="match status" value="1"/>
</dbReference>
<evidence type="ECO:0000256" key="2">
    <source>
        <dbReference type="ARBA" id="ARBA00023002"/>
    </source>
</evidence>
<evidence type="ECO:0000259" key="4">
    <source>
        <dbReference type="SMART" id="SM00822"/>
    </source>
</evidence>
<keyword evidence="2" id="KW-0560">Oxidoreductase</keyword>
<accession>A0A1Z4EV59</accession>
<dbReference type="InterPro" id="IPR002347">
    <property type="entry name" value="SDR_fam"/>
</dbReference>
<dbReference type="CDD" id="cd05233">
    <property type="entry name" value="SDR_c"/>
    <property type="match status" value="1"/>
</dbReference>
<dbReference type="PROSITE" id="PS00061">
    <property type="entry name" value="ADH_SHORT"/>
    <property type="match status" value="1"/>
</dbReference>